<sequence>MAADYEVVAPDQKKMKDRDDSGMCQFFWLTSCNADYGEKENCEEDNVNSWIDCDADYTGFQLMNDEEITAQVRKPNSDDDNSESDEDEVIKTSDISNSDAFECSAKGLICLEI</sequence>
<accession>A0A4Y2D2L2</accession>
<keyword evidence="3" id="KW-1185">Reference proteome</keyword>
<dbReference type="EMBL" id="BGPR01000292">
    <property type="protein sequence ID" value="GBM10931.1"/>
    <property type="molecule type" value="Genomic_DNA"/>
</dbReference>
<evidence type="ECO:0000313" key="3">
    <source>
        <dbReference type="Proteomes" id="UP000499080"/>
    </source>
</evidence>
<name>A0A4Y2D2L2_ARAVE</name>
<evidence type="ECO:0000313" key="2">
    <source>
        <dbReference type="EMBL" id="GBM10931.1"/>
    </source>
</evidence>
<protein>
    <submittedName>
        <fullName evidence="2">Uncharacterized protein</fullName>
    </submittedName>
</protein>
<reference evidence="2 3" key="1">
    <citation type="journal article" date="2019" name="Sci. Rep.">
        <title>Orb-weaving spider Araneus ventricosus genome elucidates the spidroin gene catalogue.</title>
        <authorList>
            <person name="Kono N."/>
            <person name="Nakamura H."/>
            <person name="Ohtoshi R."/>
            <person name="Moran D.A.P."/>
            <person name="Shinohara A."/>
            <person name="Yoshida Y."/>
            <person name="Fujiwara M."/>
            <person name="Mori M."/>
            <person name="Tomita M."/>
            <person name="Arakawa K."/>
        </authorList>
    </citation>
    <scope>NUCLEOTIDE SEQUENCE [LARGE SCALE GENOMIC DNA]</scope>
</reference>
<gene>
    <name evidence="2" type="ORF">AVEN_171419_1</name>
</gene>
<evidence type="ECO:0000256" key="1">
    <source>
        <dbReference type="SAM" id="MobiDB-lite"/>
    </source>
</evidence>
<feature type="compositionally biased region" description="Acidic residues" evidence="1">
    <location>
        <begin position="78"/>
        <end position="88"/>
    </location>
</feature>
<dbReference type="AlphaFoldDB" id="A0A4Y2D2L2"/>
<feature type="region of interest" description="Disordered" evidence="1">
    <location>
        <begin position="69"/>
        <end position="91"/>
    </location>
</feature>
<proteinExistence type="predicted"/>
<organism evidence="2 3">
    <name type="scientific">Araneus ventricosus</name>
    <name type="common">Orbweaver spider</name>
    <name type="synonym">Epeira ventricosa</name>
    <dbReference type="NCBI Taxonomy" id="182803"/>
    <lineage>
        <taxon>Eukaryota</taxon>
        <taxon>Metazoa</taxon>
        <taxon>Ecdysozoa</taxon>
        <taxon>Arthropoda</taxon>
        <taxon>Chelicerata</taxon>
        <taxon>Arachnida</taxon>
        <taxon>Araneae</taxon>
        <taxon>Araneomorphae</taxon>
        <taxon>Entelegynae</taxon>
        <taxon>Araneoidea</taxon>
        <taxon>Araneidae</taxon>
        <taxon>Araneus</taxon>
    </lineage>
</organism>
<dbReference type="Proteomes" id="UP000499080">
    <property type="component" value="Unassembled WGS sequence"/>
</dbReference>
<comment type="caution">
    <text evidence="2">The sequence shown here is derived from an EMBL/GenBank/DDBJ whole genome shotgun (WGS) entry which is preliminary data.</text>
</comment>